<dbReference type="EnsemblPlants" id="AET6Gv20195900.6">
    <property type="protein sequence ID" value="AET6Gv20195900.6"/>
    <property type="gene ID" value="AET6Gv20195900"/>
</dbReference>
<reference evidence="3" key="1">
    <citation type="journal article" date="2014" name="Science">
        <title>Ancient hybridizations among the ancestral genomes of bread wheat.</title>
        <authorList>
            <consortium name="International Wheat Genome Sequencing Consortium,"/>
            <person name="Marcussen T."/>
            <person name="Sandve S.R."/>
            <person name="Heier L."/>
            <person name="Spannagl M."/>
            <person name="Pfeifer M."/>
            <person name="Jakobsen K.S."/>
            <person name="Wulff B.B."/>
            <person name="Steuernagel B."/>
            <person name="Mayer K.F."/>
            <person name="Olsen O.A."/>
        </authorList>
    </citation>
    <scope>NUCLEOTIDE SEQUENCE [LARGE SCALE GENOMIC DNA]</scope>
    <source>
        <strain evidence="3">cv. AL8/78</strain>
    </source>
</reference>
<sequence length="75" mass="8688">MQILLPKVVTVQLWLCSAYAGCWILNCLFICMKKHETFDAYERSACGLGPYDFLARKEMPLCNFKIYLCMLSARN</sequence>
<keyword evidence="3" id="KW-1185">Reference proteome</keyword>
<evidence type="ECO:0000256" key="1">
    <source>
        <dbReference type="SAM" id="Phobius"/>
    </source>
</evidence>
<keyword evidence="1" id="KW-0472">Membrane</keyword>
<keyword evidence="1" id="KW-1133">Transmembrane helix</keyword>
<organism evidence="2 3">
    <name type="scientific">Aegilops tauschii subsp. strangulata</name>
    <name type="common">Goatgrass</name>
    <dbReference type="NCBI Taxonomy" id="200361"/>
    <lineage>
        <taxon>Eukaryota</taxon>
        <taxon>Viridiplantae</taxon>
        <taxon>Streptophyta</taxon>
        <taxon>Embryophyta</taxon>
        <taxon>Tracheophyta</taxon>
        <taxon>Spermatophyta</taxon>
        <taxon>Magnoliopsida</taxon>
        <taxon>Liliopsida</taxon>
        <taxon>Poales</taxon>
        <taxon>Poaceae</taxon>
        <taxon>BOP clade</taxon>
        <taxon>Pooideae</taxon>
        <taxon>Triticodae</taxon>
        <taxon>Triticeae</taxon>
        <taxon>Triticinae</taxon>
        <taxon>Aegilops</taxon>
    </lineage>
</organism>
<dbReference type="Gramene" id="AET6Gv20195900.6">
    <property type="protein sequence ID" value="AET6Gv20195900.6"/>
    <property type="gene ID" value="AET6Gv20195900"/>
</dbReference>
<reference evidence="2" key="5">
    <citation type="journal article" date="2021" name="G3 (Bethesda)">
        <title>Aegilops tauschii genome assembly Aet v5.0 features greater sequence contiguity and improved annotation.</title>
        <authorList>
            <person name="Wang L."/>
            <person name="Zhu T."/>
            <person name="Rodriguez J.C."/>
            <person name="Deal K.R."/>
            <person name="Dubcovsky J."/>
            <person name="McGuire P.E."/>
            <person name="Lux T."/>
            <person name="Spannagl M."/>
            <person name="Mayer K.F.X."/>
            <person name="Baldrich P."/>
            <person name="Meyers B.C."/>
            <person name="Huo N."/>
            <person name="Gu Y.Q."/>
            <person name="Zhou H."/>
            <person name="Devos K.M."/>
            <person name="Bennetzen J.L."/>
            <person name="Unver T."/>
            <person name="Budak H."/>
            <person name="Gulick P.J."/>
            <person name="Galiba G."/>
            <person name="Kalapos B."/>
            <person name="Nelson D.R."/>
            <person name="Li P."/>
            <person name="You F.M."/>
            <person name="Luo M.C."/>
            <person name="Dvorak J."/>
        </authorList>
    </citation>
    <scope>NUCLEOTIDE SEQUENCE [LARGE SCALE GENOMIC DNA]</scope>
    <source>
        <strain evidence="2">cv. AL8/78</strain>
    </source>
</reference>
<feature type="transmembrane region" description="Helical" evidence="1">
    <location>
        <begin position="12"/>
        <end position="31"/>
    </location>
</feature>
<proteinExistence type="predicted"/>
<dbReference type="Proteomes" id="UP000015105">
    <property type="component" value="Chromosome 6D"/>
</dbReference>
<reference evidence="3" key="2">
    <citation type="journal article" date="2017" name="Nat. Plants">
        <title>The Aegilops tauschii genome reveals multiple impacts of transposons.</title>
        <authorList>
            <person name="Zhao G."/>
            <person name="Zou C."/>
            <person name="Li K."/>
            <person name="Wang K."/>
            <person name="Li T."/>
            <person name="Gao L."/>
            <person name="Zhang X."/>
            <person name="Wang H."/>
            <person name="Yang Z."/>
            <person name="Liu X."/>
            <person name="Jiang W."/>
            <person name="Mao L."/>
            <person name="Kong X."/>
            <person name="Jiao Y."/>
            <person name="Jia J."/>
        </authorList>
    </citation>
    <scope>NUCLEOTIDE SEQUENCE [LARGE SCALE GENOMIC DNA]</scope>
    <source>
        <strain evidence="3">cv. AL8/78</strain>
    </source>
</reference>
<accession>A0A453N3B3</accession>
<evidence type="ECO:0000313" key="3">
    <source>
        <dbReference type="Proteomes" id="UP000015105"/>
    </source>
</evidence>
<protein>
    <submittedName>
        <fullName evidence="2">Uncharacterized protein</fullName>
    </submittedName>
</protein>
<reference evidence="2" key="4">
    <citation type="submission" date="2019-03" db="UniProtKB">
        <authorList>
            <consortium name="EnsemblPlants"/>
        </authorList>
    </citation>
    <scope>IDENTIFICATION</scope>
</reference>
<name>A0A453N3B3_AEGTS</name>
<dbReference type="AlphaFoldDB" id="A0A453N3B3"/>
<evidence type="ECO:0000313" key="2">
    <source>
        <dbReference type="EnsemblPlants" id="AET6Gv20195900.6"/>
    </source>
</evidence>
<reference evidence="2" key="3">
    <citation type="journal article" date="2017" name="Nature">
        <title>Genome sequence of the progenitor of the wheat D genome Aegilops tauschii.</title>
        <authorList>
            <person name="Luo M.C."/>
            <person name="Gu Y.Q."/>
            <person name="Puiu D."/>
            <person name="Wang H."/>
            <person name="Twardziok S.O."/>
            <person name="Deal K.R."/>
            <person name="Huo N."/>
            <person name="Zhu T."/>
            <person name="Wang L."/>
            <person name="Wang Y."/>
            <person name="McGuire P.E."/>
            <person name="Liu S."/>
            <person name="Long H."/>
            <person name="Ramasamy R.K."/>
            <person name="Rodriguez J.C."/>
            <person name="Van S.L."/>
            <person name="Yuan L."/>
            <person name="Wang Z."/>
            <person name="Xia Z."/>
            <person name="Xiao L."/>
            <person name="Anderson O.D."/>
            <person name="Ouyang S."/>
            <person name="Liang Y."/>
            <person name="Zimin A.V."/>
            <person name="Pertea G."/>
            <person name="Qi P."/>
            <person name="Bennetzen J.L."/>
            <person name="Dai X."/>
            <person name="Dawson M.W."/>
            <person name="Muller H.G."/>
            <person name="Kugler K."/>
            <person name="Rivarola-Duarte L."/>
            <person name="Spannagl M."/>
            <person name="Mayer K.F.X."/>
            <person name="Lu F.H."/>
            <person name="Bevan M.W."/>
            <person name="Leroy P."/>
            <person name="Li P."/>
            <person name="You F.M."/>
            <person name="Sun Q."/>
            <person name="Liu Z."/>
            <person name="Lyons E."/>
            <person name="Wicker T."/>
            <person name="Salzberg S.L."/>
            <person name="Devos K.M."/>
            <person name="Dvorak J."/>
        </authorList>
    </citation>
    <scope>NUCLEOTIDE SEQUENCE [LARGE SCALE GENOMIC DNA]</scope>
    <source>
        <strain evidence="2">cv. AL8/78</strain>
    </source>
</reference>
<keyword evidence="1" id="KW-0812">Transmembrane</keyword>